<organism evidence="1 2">
    <name type="scientific">Tetraparma gracilis</name>
    <dbReference type="NCBI Taxonomy" id="2962635"/>
    <lineage>
        <taxon>Eukaryota</taxon>
        <taxon>Sar</taxon>
        <taxon>Stramenopiles</taxon>
        <taxon>Ochrophyta</taxon>
        <taxon>Bolidophyceae</taxon>
        <taxon>Parmales</taxon>
        <taxon>Triparmaceae</taxon>
        <taxon>Tetraparma</taxon>
    </lineage>
</organism>
<evidence type="ECO:0000313" key="2">
    <source>
        <dbReference type="Proteomes" id="UP001165060"/>
    </source>
</evidence>
<evidence type="ECO:0000313" key="1">
    <source>
        <dbReference type="EMBL" id="GMI23585.1"/>
    </source>
</evidence>
<keyword evidence="2" id="KW-1185">Reference proteome</keyword>
<accession>A0ABQ6MC39</accession>
<sequence>MVFTGHEKDPKAAPIRVASLVAPPLEFVERNPNPHPAGNLEAPTFKEGQRVTVRNQPPPRPGKIANCAAAALDVYDVNFSDGGKGHHVAAKSIKAAEGPQLSGEHTGEHAPLGARIAIYYRSEKKYYRGTVGDSMDAEGRVTIFFDDGDEHRTDMRKRTWQLLENEEVVLMPLKFEKGKFKIGQRVTVQNVRPPRLGKIAKVLSNGTYNVDVEDELVDYGVHHSFITAEDSGKQATCEPCSPEAAACAAMCASCGLTGFECSSRSCHTSCWGAPVESLELNCVCVPLTGCCFLGLWPAWAQCVHGAFGVGWDTGGHGYRKGRR</sequence>
<protein>
    <submittedName>
        <fullName evidence="1">Uncharacterized protein</fullName>
    </submittedName>
</protein>
<proteinExistence type="predicted"/>
<gene>
    <name evidence="1" type="ORF">TeGR_g1879</name>
</gene>
<comment type="caution">
    <text evidence="1">The sequence shown here is derived from an EMBL/GenBank/DDBJ whole genome shotgun (WGS) entry which is preliminary data.</text>
</comment>
<name>A0ABQ6MC39_9STRA</name>
<dbReference type="EMBL" id="BRYB01002663">
    <property type="protein sequence ID" value="GMI23585.1"/>
    <property type="molecule type" value="Genomic_DNA"/>
</dbReference>
<dbReference type="Proteomes" id="UP001165060">
    <property type="component" value="Unassembled WGS sequence"/>
</dbReference>
<dbReference type="Gene3D" id="2.30.30.140">
    <property type="match status" value="1"/>
</dbReference>
<reference evidence="1 2" key="1">
    <citation type="journal article" date="2023" name="Commun. Biol.">
        <title>Genome analysis of Parmales, the sister group of diatoms, reveals the evolutionary specialization of diatoms from phago-mixotrophs to photoautotrophs.</title>
        <authorList>
            <person name="Ban H."/>
            <person name="Sato S."/>
            <person name="Yoshikawa S."/>
            <person name="Yamada K."/>
            <person name="Nakamura Y."/>
            <person name="Ichinomiya M."/>
            <person name="Sato N."/>
            <person name="Blanc-Mathieu R."/>
            <person name="Endo H."/>
            <person name="Kuwata A."/>
            <person name="Ogata H."/>
        </authorList>
    </citation>
    <scope>NUCLEOTIDE SEQUENCE [LARGE SCALE GENOMIC DNA]</scope>
</reference>